<name>A0A1V9YVZ1_ACHHY</name>
<evidence type="ECO:0000256" key="1">
    <source>
        <dbReference type="SAM" id="MobiDB-lite"/>
    </source>
</evidence>
<reference evidence="2 3" key="1">
    <citation type="journal article" date="2014" name="Genome Biol. Evol.">
        <title>The secreted proteins of Achlya hypogyna and Thraustotheca clavata identify the ancestral oomycete secretome and reveal gene acquisitions by horizontal gene transfer.</title>
        <authorList>
            <person name="Misner I."/>
            <person name="Blouin N."/>
            <person name="Leonard G."/>
            <person name="Richards T.A."/>
            <person name="Lane C.E."/>
        </authorList>
    </citation>
    <scope>NUCLEOTIDE SEQUENCE [LARGE SCALE GENOMIC DNA]</scope>
    <source>
        <strain evidence="2 3">ATCC 48635</strain>
    </source>
</reference>
<protein>
    <recommendedName>
        <fullName evidence="4">PDZ domain-containing protein</fullName>
    </recommendedName>
</protein>
<accession>A0A1V9YVZ1</accession>
<evidence type="ECO:0000313" key="2">
    <source>
        <dbReference type="EMBL" id="OQR89896.1"/>
    </source>
</evidence>
<organism evidence="2 3">
    <name type="scientific">Achlya hypogyna</name>
    <name type="common">Oomycete</name>
    <name type="synonym">Protoachlya hypogyna</name>
    <dbReference type="NCBI Taxonomy" id="1202772"/>
    <lineage>
        <taxon>Eukaryota</taxon>
        <taxon>Sar</taxon>
        <taxon>Stramenopiles</taxon>
        <taxon>Oomycota</taxon>
        <taxon>Saprolegniomycetes</taxon>
        <taxon>Saprolegniales</taxon>
        <taxon>Achlyaceae</taxon>
        <taxon>Achlya</taxon>
    </lineage>
</organism>
<keyword evidence="3" id="KW-1185">Reference proteome</keyword>
<proteinExistence type="predicted"/>
<feature type="region of interest" description="Disordered" evidence="1">
    <location>
        <begin position="39"/>
        <end position="92"/>
    </location>
</feature>
<dbReference type="Proteomes" id="UP000243579">
    <property type="component" value="Unassembled WGS sequence"/>
</dbReference>
<evidence type="ECO:0008006" key="4">
    <source>
        <dbReference type="Google" id="ProtNLM"/>
    </source>
</evidence>
<comment type="caution">
    <text evidence="2">The sequence shown here is derived from an EMBL/GenBank/DDBJ whole genome shotgun (WGS) entry which is preliminary data.</text>
</comment>
<dbReference type="AlphaFoldDB" id="A0A1V9YVZ1"/>
<dbReference type="EMBL" id="JNBR01000709">
    <property type="protein sequence ID" value="OQR89896.1"/>
    <property type="molecule type" value="Genomic_DNA"/>
</dbReference>
<sequence length="301" mass="31847">MGRTRPSCIVCGRPRAADGPVYCVSCASSFFQVKTEVLRDASEQPTAPAANLDNSGKRKRASVEPSGLSSPVSASRHKTMRGHAPAVDGLQHPTLGLDEENTIRHHTFGSFCNPIAVDQSDDDDYVQESLDPFEMDNSIVPSIQSDLASRQIKAELPRLQDESRTRAPPSRFSSRAAAAQAHARALRQRVAGNVLDMTATSNASVPASTIEYVVVLPKVEGVVGIQLGRRGNVVCVVALNALPSGGLAPAAASGVVSIGDIVEAISHEPVGLSPSGIQDKIEAAGAFVVFKLRRPNREIVI</sequence>
<evidence type="ECO:0000313" key="3">
    <source>
        <dbReference type="Proteomes" id="UP000243579"/>
    </source>
</evidence>
<gene>
    <name evidence="2" type="ORF">ACHHYP_20241</name>
</gene>